<dbReference type="EMBL" id="MU577162">
    <property type="protein sequence ID" value="KAI5609519.1"/>
    <property type="molecule type" value="Genomic_DNA"/>
</dbReference>
<accession>A0AAD5A595</accession>
<keyword evidence="3" id="KW-1185">Reference proteome</keyword>
<feature type="region of interest" description="Disordered" evidence="1">
    <location>
        <begin position="30"/>
        <end position="56"/>
    </location>
</feature>
<organism evidence="2 3">
    <name type="scientific">Silurus asotus</name>
    <name type="common">Amur catfish</name>
    <name type="synonym">Parasilurus asotus</name>
    <dbReference type="NCBI Taxonomy" id="30991"/>
    <lineage>
        <taxon>Eukaryota</taxon>
        <taxon>Metazoa</taxon>
        <taxon>Chordata</taxon>
        <taxon>Craniata</taxon>
        <taxon>Vertebrata</taxon>
        <taxon>Euteleostomi</taxon>
        <taxon>Actinopterygii</taxon>
        <taxon>Neopterygii</taxon>
        <taxon>Teleostei</taxon>
        <taxon>Ostariophysi</taxon>
        <taxon>Siluriformes</taxon>
        <taxon>Siluridae</taxon>
        <taxon>Silurus</taxon>
    </lineage>
</organism>
<proteinExistence type="predicted"/>
<gene>
    <name evidence="2" type="ORF">C0J50_12133</name>
</gene>
<dbReference type="AlphaFoldDB" id="A0AAD5A595"/>
<evidence type="ECO:0000256" key="1">
    <source>
        <dbReference type="SAM" id="MobiDB-lite"/>
    </source>
</evidence>
<dbReference type="Proteomes" id="UP001205998">
    <property type="component" value="Unassembled WGS sequence"/>
</dbReference>
<evidence type="ECO:0000313" key="2">
    <source>
        <dbReference type="EMBL" id="KAI5609519.1"/>
    </source>
</evidence>
<name>A0AAD5A595_SILAS</name>
<sequence length="95" mass="9957">MPGEGARAVGADQTKAPAAHFEEVLSTYPVDGAAPNSSPGYFIPSNPNQELSSTNPAHFLSYPTRSGPGSLKFSILNLQQSGSPSVSQNIQNHTM</sequence>
<reference evidence="2" key="1">
    <citation type="submission" date="2018-07" db="EMBL/GenBank/DDBJ databases">
        <title>Comparative genomics of catfishes provides insights into carnivory and benthic adaptation.</title>
        <authorList>
            <person name="Zhang Y."/>
            <person name="Wang D."/>
            <person name="Peng Z."/>
            <person name="Zheng S."/>
            <person name="Shao F."/>
            <person name="Tao W."/>
        </authorList>
    </citation>
    <scope>NUCLEOTIDE SEQUENCE</scope>
    <source>
        <strain evidence="2">Chongqing</strain>
    </source>
</reference>
<feature type="compositionally biased region" description="Polar residues" evidence="1">
    <location>
        <begin position="35"/>
        <end position="56"/>
    </location>
</feature>
<protein>
    <submittedName>
        <fullName evidence="2">Uncharacterized protein</fullName>
    </submittedName>
</protein>
<comment type="caution">
    <text evidence="2">The sequence shown here is derived from an EMBL/GenBank/DDBJ whole genome shotgun (WGS) entry which is preliminary data.</text>
</comment>
<evidence type="ECO:0000313" key="3">
    <source>
        <dbReference type="Proteomes" id="UP001205998"/>
    </source>
</evidence>